<dbReference type="InterPro" id="IPR022781">
    <property type="entry name" value="Flagellar_biosynth_FliO"/>
</dbReference>
<comment type="similarity">
    <text evidence="6 7">Belongs to the FliO/MopB family.</text>
</comment>
<dbReference type="InterPro" id="IPR052205">
    <property type="entry name" value="FliO/MopB"/>
</dbReference>
<keyword evidence="3 7" id="KW-1133">Transmembrane helix</keyword>
<proteinExistence type="inferred from homology"/>
<feature type="transmembrane region" description="Helical" evidence="7">
    <location>
        <begin position="20"/>
        <end position="42"/>
    </location>
</feature>
<accession>A0ABX1N2D9</accession>
<dbReference type="Pfam" id="PF04347">
    <property type="entry name" value="FliO"/>
    <property type="match status" value="1"/>
</dbReference>
<keyword evidence="5 7" id="KW-0975">Bacterial flagellum</keyword>
<dbReference type="Proteomes" id="UP000601990">
    <property type="component" value="Unassembled WGS sequence"/>
</dbReference>
<evidence type="ECO:0000256" key="6">
    <source>
        <dbReference type="ARBA" id="ARBA00037937"/>
    </source>
</evidence>
<evidence type="ECO:0000256" key="7">
    <source>
        <dbReference type="RuleBase" id="RU362064"/>
    </source>
</evidence>
<keyword evidence="8" id="KW-0966">Cell projection</keyword>
<comment type="caution">
    <text evidence="8">The sequence shown here is derived from an EMBL/GenBank/DDBJ whole genome shotgun (WGS) entry which is preliminary data.</text>
</comment>
<organism evidence="8 9">
    <name type="scientific">Aromatoleum buckelii</name>
    <dbReference type="NCBI Taxonomy" id="200254"/>
    <lineage>
        <taxon>Bacteria</taxon>
        <taxon>Pseudomonadati</taxon>
        <taxon>Pseudomonadota</taxon>
        <taxon>Betaproteobacteria</taxon>
        <taxon>Rhodocyclales</taxon>
        <taxon>Rhodocyclaceae</taxon>
        <taxon>Aromatoleum</taxon>
    </lineage>
</organism>
<keyword evidence="8" id="KW-0282">Flagellum</keyword>
<protein>
    <recommendedName>
        <fullName evidence="7">Flagellar protein</fullName>
    </recommendedName>
</protein>
<dbReference type="PANTHER" id="PTHR38766">
    <property type="entry name" value="FLAGELLAR PROTEIN FLIO"/>
    <property type="match status" value="1"/>
</dbReference>
<gene>
    <name evidence="8" type="primary">fliO</name>
    <name evidence="8" type="ORF">GO608_08865</name>
</gene>
<evidence type="ECO:0000313" key="8">
    <source>
        <dbReference type="EMBL" id="NMF93435.1"/>
    </source>
</evidence>
<name>A0ABX1N2D9_9RHOO</name>
<keyword evidence="8" id="KW-0969">Cilium</keyword>
<keyword evidence="2 7" id="KW-0812">Transmembrane</keyword>
<evidence type="ECO:0000256" key="1">
    <source>
        <dbReference type="ARBA" id="ARBA00022475"/>
    </source>
</evidence>
<keyword evidence="1 7" id="KW-1003">Cell membrane</keyword>
<evidence type="ECO:0000256" key="5">
    <source>
        <dbReference type="ARBA" id="ARBA00023143"/>
    </source>
</evidence>
<keyword evidence="4 7" id="KW-0472">Membrane</keyword>
<dbReference type="NCBIfam" id="TIGR03500">
    <property type="entry name" value="FliO_TIGR"/>
    <property type="match status" value="1"/>
</dbReference>
<keyword evidence="9" id="KW-1185">Reference proteome</keyword>
<dbReference type="EMBL" id="WTVH01000014">
    <property type="protein sequence ID" value="NMF93435.1"/>
    <property type="molecule type" value="Genomic_DNA"/>
</dbReference>
<evidence type="ECO:0000313" key="9">
    <source>
        <dbReference type="Proteomes" id="UP000601990"/>
    </source>
</evidence>
<reference evidence="8" key="1">
    <citation type="submission" date="2019-12" db="EMBL/GenBank/DDBJ databases">
        <title>Comparative genomics gives insights into the taxonomy of the Azoarcus-Aromatoleum group and reveals separate origins of nif in the plant-associated Azoarcus and non-plant-associated Aromatoleum sub-groups.</title>
        <authorList>
            <person name="Lafos M."/>
            <person name="Maluk M."/>
            <person name="Batista M."/>
            <person name="Junghare M."/>
            <person name="Carmona M."/>
            <person name="Faoro H."/>
            <person name="Cruz L.M."/>
            <person name="Battistoni F."/>
            <person name="De Souza E."/>
            <person name="Pedrosa F."/>
            <person name="Chen W.-M."/>
            <person name="Poole P.S."/>
            <person name="Dixon R.A."/>
            <person name="James E.K."/>
        </authorList>
    </citation>
    <scope>NUCLEOTIDE SEQUENCE</scope>
    <source>
        <strain evidence="8">U120</strain>
    </source>
</reference>
<sequence>MATAAPSLQAADASPDFAGSLGQTLFGLAIVIGLLLASLWLLKRLSAPRGAAAGLKVLGAVAVGARERVVLVEIAGQVLVLGVTASNVRTLHTVAAAELADAALAEPSAHASGDFPGWLRRAMERRNDAR</sequence>
<evidence type="ECO:0000256" key="4">
    <source>
        <dbReference type="ARBA" id="ARBA00023136"/>
    </source>
</evidence>
<evidence type="ECO:0000256" key="2">
    <source>
        <dbReference type="ARBA" id="ARBA00022692"/>
    </source>
</evidence>
<evidence type="ECO:0000256" key="3">
    <source>
        <dbReference type="ARBA" id="ARBA00022989"/>
    </source>
</evidence>
<dbReference type="PANTHER" id="PTHR38766:SF1">
    <property type="entry name" value="FLAGELLAR PROTEIN FLIO"/>
    <property type="match status" value="1"/>
</dbReference>
<comment type="subcellular location">
    <subcellularLocation>
        <location evidence="7">Cell membrane</location>
    </subcellularLocation>
    <subcellularLocation>
        <location evidence="7">Bacterial flagellum basal body</location>
    </subcellularLocation>
</comment>